<evidence type="ECO:0000313" key="2">
    <source>
        <dbReference type="EMBL" id="NMH66857.1"/>
    </source>
</evidence>
<protein>
    <submittedName>
        <fullName evidence="2">ABC-type zinc uptake system zinc chaperone</fullName>
    </submittedName>
</protein>
<comment type="caution">
    <text evidence="2">The sequence shown here is derived from an EMBL/GenBank/DDBJ whole genome shotgun (WGS) entry which is preliminary data.</text>
</comment>
<keyword evidence="3" id="KW-1185">Reference proteome</keyword>
<evidence type="ECO:0000313" key="3">
    <source>
        <dbReference type="Proteomes" id="UP000737113"/>
    </source>
</evidence>
<dbReference type="RefSeq" id="WP_169565582.1">
    <property type="nucleotide sequence ID" value="NZ_JAAXYH010000017.1"/>
</dbReference>
<name>A0A972G1Z7_9GAMM</name>
<evidence type="ECO:0000256" key="1">
    <source>
        <dbReference type="SAM" id="SignalP"/>
    </source>
</evidence>
<proteinExistence type="predicted"/>
<dbReference type="EMBL" id="JAAXYH010000017">
    <property type="protein sequence ID" value="NMH66857.1"/>
    <property type="molecule type" value="Genomic_DNA"/>
</dbReference>
<sequence length="99" mass="11245">MRLKSHIRRAIAIWLSAILVLLSLAASAHSVTHLDDGATSHCTLCFHQHQLNKMLPLQPLYLKLDGQQFERLSFSLPSYVSQHSSFYHSRAPPSSSEYR</sequence>
<accession>A0A972G1Z7</accession>
<keyword evidence="1" id="KW-0732">Signal</keyword>
<reference evidence="2" key="1">
    <citation type="submission" date="2020-04" db="EMBL/GenBank/DDBJ databases">
        <title>Description of Shewanella salipaludis sp. nov., isolated from a salt marsh.</title>
        <authorList>
            <person name="Park S."/>
            <person name="Yoon J.-H."/>
        </authorList>
    </citation>
    <scope>NUCLEOTIDE SEQUENCE</scope>
    <source>
        <strain evidence="2">SHSM-M6</strain>
    </source>
</reference>
<organism evidence="2 3">
    <name type="scientific">Shewanella salipaludis</name>
    <dbReference type="NCBI Taxonomy" id="2723052"/>
    <lineage>
        <taxon>Bacteria</taxon>
        <taxon>Pseudomonadati</taxon>
        <taxon>Pseudomonadota</taxon>
        <taxon>Gammaproteobacteria</taxon>
        <taxon>Alteromonadales</taxon>
        <taxon>Shewanellaceae</taxon>
        <taxon>Shewanella</taxon>
    </lineage>
</organism>
<gene>
    <name evidence="2" type="ORF">HC757_16990</name>
</gene>
<dbReference type="AlphaFoldDB" id="A0A972G1Z7"/>
<feature type="chain" id="PRO_5036902275" evidence="1">
    <location>
        <begin position="29"/>
        <end position="99"/>
    </location>
</feature>
<dbReference type="Proteomes" id="UP000737113">
    <property type="component" value="Unassembled WGS sequence"/>
</dbReference>
<feature type="signal peptide" evidence="1">
    <location>
        <begin position="1"/>
        <end position="28"/>
    </location>
</feature>